<dbReference type="AlphaFoldDB" id="A0A4U5TTE3"/>
<sequence length="138" mass="16765">MKTLIVVLSLFCFVNLYCQEDDDITSYKIAFITDRLDLSSKQAQVFWPIYNKHNRIYEDLKKNTWEPIREGLNKIDKLSNQEAEKLLDDYRSYKKKRYEYREAYIKELLTVISPKKIMQLKKADYDFNRELLKQYQSK</sequence>
<evidence type="ECO:0000313" key="2">
    <source>
        <dbReference type="Proteomes" id="UP000306552"/>
    </source>
</evidence>
<dbReference type="OrthoDB" id="675330at2"/>
<reference evidence="1 2" key="1">
    <citation type="submission" date="2019-04" db="EMBL/GenBank/DDBJ databases">
        <title>Psychroflexus halotolerans sp. nov., isolated from a marine solar saltern.</title>
        <authorList>
            <person name="Feng X."/>
        </authorList>
    </citation>
    <scope>NUCLEOTIDE SEQUENCE [LARGE SCALE GENOMIC DNA]</scope>
    <source>
        <strain evidence="1 2">WDS2C27</strain>
    </source>
</reference>
<name>A0A4U5TTE3_9FLAO</name>
<dbReference type="EMBL" id="SWMU01000001">
    <property type="protein sequence ID" value="TKS57639.1"/>
    <property type="molecule type" value="Genomic_DNA"/>
</dbReference>
<dbReference type="RefSeq" id="WP_138931339.1">
    <property type="nucleotide sequence ID" value="NZ_SWMU01000001.1"/>
</dbReference>
<keyword evidence="2" id="KW-1185">Reference proteome</keyword>
<dbReference type="Proteomes" id="UP000306552">
    <property type="component" value="Unassembled WGS sequence"/>
</dbReference>
<protein>
    <recommendedName>
        <fullName evidence="3">Sensor of ECF-type sigma factor</fullName>
    </recommendedName>
</protein>
<comment type="caution">
    <text evidence="1">The sequence shown here is derived from an EMBL/GenBank/DDBJ whole genome shotgun (WGS) entry which is preliminary data.</text>
</comment>
<accession>A0A4U5TTE3</accession>
<gene>
    <name evidence="1" type="ORF">FCN74_04275</name>
</gene>
<evidence type="ECO:0000313" key="1">
    <source>
        <dbReference type="EMBL" id="TKS57639.1"/>
    </source>
</evidence>
<proteinExistence type="predicted"/>
<organism evidence="1 2">
    <name type="scientific">Mesohalobacter halotolerans</name>
    <dbReference type="NCBI Taxonomy" id="1883405"/>
    <lineage>
        <taxon>Bacteria</taxon>
        <taxon>Pseudomonadati</taxon>
        <taxon>Bacteroidota</taxon>
        <taxon>Flavobacteriia</taxon>
        <taxon>Flavobacteriales</taxon>
        <taxon>Flavobacteriaceae</taxon>
        <taxon>Mesohalobacter</taxon>
    </lineage>
</organism>
<evidence type="ECO:0008006" key="3">
    <source>
        <dbReference type="Google" id="ProtNLM"/>
    </source>
</evidence>